<sequence length="192" mass="22376">MRIIEIYLNENQSHSCTRNIFYAGRKYDSNNTAVKFTNKNLFIDGWNFYLKVDMDDEVTEIPLLQNLFIIGENLTQTAGVLTCTLIGRNSDDNSTKTFEPFRLKIEDVEYDQDDKEQQPMDPNMKLLYEQLINLKQELQQKELATLPAGGNKDQVLQKASNIDYDFAWKDMQGTATEMSDDELDNMWEEVFE</sequence>
<dbReference type="RefSeq" id="WP_117574538.1">
    <property type="nucleotide sequence ID" value="NZ_AP024085.1"/>
</dbReference>
<accession>A0A7I8DYV0</accession>
<evidence type="ECO:0000313" key="2">
    <source>
        <dbReference type="EMBL" id="MCB8563073.1"/>
    </source>
</evidence>
<evidence type="ECO:0000313" key="1">
    <source>
        <dbReference type="EMBL" id="BCL57688.1"/>
    </source>
</evidence>
<proteinExistence type="predicted"/>
<gene>
    <name evidence="1" type="ORF">Fi14EGH31_14000</name>
    <name evidence="2" type="ORF">LJD74_13860</name>
</gene>
<dbReference type="Proteomes" id="UP000593842">
    <property type="component" value="Chromosome"/>
</dbReference>
<name>A0A7I8DYV0_9FIRM</name>
<reference evidence="2" key="2">
    <citation type="submission" date="2021-10" db="EMBL/GenBank/DDBJ databases">
        <title>Collection of gut derived symbiotic bacterial strains cultured from healthy donors.</title>
        <authorList>
            <person name="Lin H."/>
            <person name="Littmann E."/>
            <person name="Kohout C."/>
            <person name="Pamer E.G."/>
        </authorList>
    </citation>
    <scope>NUCLEOTIDE SEQUENCE</scope>
    <source>
        <strain evidence="2">DFI.5.2</strain>
    </source>
</reference>
<organism evidence="1">
    <name type="scientific">Faecalibacillus intestinalis</name>
    <dbReference type="NCBI Taxonomy" id="1982626"/>
    <lineage>
        <taxon>Bacteria</taxon>
        <taxon>Bacillati</taxon>
        <taxon>Bacillota</taxon>
        <taxon>Erysipelotrichia</taxon>
        <taxon>Erysipelotrichales</taxon>
        <taxon>Coprobacillaceae</taxon>
        <taxon>Faecalibacillus</taxon>
    </lineage>
</organism>
<dbReference type="KEGG" id="fit:Fi14EGH31_14000"/>
<reference evidence="1" key="1">
    <citation type="journal article" date="2020" name="Microbiol. Resour. Announc.">
        <title>Complete Genome Sequence of Faecalibacillus intestinalis JCM 34082, Isolated from Feces from a Healthy Japanese Female.</title>
        <authorList>
            <person name="Sakamoto M."/>
            <person name="Ikeyama N."/>
            <person name="Toyoda A."/>
            <person name="Murakami T."/>
            <person name="Mori H."/>
            <person name="Ohkuma M."/>
        </authorList>
    </citation>
    <scope>NUCLEOTIDE SEQUENCE</scope>
    <source>
        <strain evidence="1">14EGH31</strain>
    </source>
</reference>
<protein>
    <recommendedName>
        <fullName evidence="3">DUF2479 domain-containing protein</fullName>
    </recommendedName>
</protein>
<dbReference type="AlphaFoldDB" id="A0A7I8DYV0"/>
<dbReference type="GeneID" id="70579839"/>
<dbReference type="Proteomes" id="UP001197827">
    <property type="component" value="Unassembled WGS sequence"/>
</dbReference>
<evidence type="ECO:0008006" key="3">
    <source>
        <dbReference type="Google" id="ProtNLM"/>
    </source>
</evidence>
<dbReference type="EMBL" id="AP024085">
    <property type="protein sequence ID" value="BCL57688.1"/>
    <property type="molecule type" value="Genomic_DNA"/>
</dbReference>
<dbReference type="EMBL" id="JAJDKQ010000041">
    <property type="protein sequence ID" value="MCB8563073.1"/>
    <property type="molecule type" value="Genomic_DNA"/>
</dbReference>